<evidence type="ECO:0000313" key="2">
    <source>
        <dbReference type="Proteomes" id="UP000823775"/>
    </source>
</evidence>
<accession>A0ABS8RXK8</accession>
<dbReference type="EMBL" id="JACEIK010000148">
    <property type="protein sequence ID" value="MCD7450896.1"/>
    <property type="molecule type" value="Genomic_DNA"/>
</dbReference>
<protein>
    <submittedName>
        <fullName evidence="1">Uncharacterized protein</fullName>
    </submittedName>
</protein>
<sequence length="94" mass="10676">MIPLLLKTVKVLLNRTEISGDEIDLILSHYPRNTPTSLLLEERDPGAFHFLTKSKNSIITSNTVCLVDEKHRSSTRRSFLPHSMPDFASVLRCI</sequence>
<reference evidence="1 2" key="1">
    <citation type="journal article" date="2021" name="BMC Genomics">
        <title>Datura genome reveals duplications of psychoactive alkaloid biosynthetic genes and high mutation rate following tissue culture.</title>
        <authorList>
            <person name="Rajewski A."/>
            <person name="Carter-House D."/>
            <person name="Stajich J."/>
            <person name="Litt A."/>
        </authorList>
    </citation>
    <scope>NUCLEOTIDE SEQUENCE [LARGE SCALE GENOMIC DNA]</scope>
    <source>
        <strain evidence="1">AR-01</strain>
    </source>
</reference>
<gene>
    <name evidence="1" type="ORF">HAX54_008956</name>
</gene>
<evidence type="ECO:0000313" key="1">
    <source>
        <dbReference type="EMBL" id="MCD7450896.1"/>
    </source>
</evidence>
<keyword evidence="2" id="KW-1185">Reference proteome</keyword>
<organism evidence="1 2">
    <name type="scientific">Datura stramonium</name>
    <name type="common">Jimsonweed</name>
    <name type="synonym">Common thornapple</name>
    <dbReference type="NCBI Taxonomy" id="4076"/>
    <lineage>
        <taxon>Eukaryota</taxon>
        <taxon>Viridiplantae</taxon>
        <taxon>Streptophyta</taxon>
        <taxon>Embryophyta</taxon>
        <taxon>Tracheophyta</taxon>
        <taxon>Spermatophyta</taxon>
        <taxon>Magnoliopsida</taxon>
        <taxon>eudicotyledons</taxon>
        <taxon>Gunneridae</taxon>
        <taxon>Pentapetalae</taxon>
        <taxon>asterids</taxon>
        <taxon>lamiids</taxon>
        <taxon>Solanales</taxon>
        <taxon>Solanaceae</taxon>
        <taxon>Solanoideae</taxon>
        <taxon>Datureae</taxon>
        <taxon>Datura</taxon>
    </lineage>
</organism>
<comment type="caution">
    <text evidence="1">The sequence shown here is derived from an EMBL/GenBank/DDBJ whole genome shotgun (WGS) entry which is preliminary data.</text>
</comment>
<proteinExistence type="predicted"/>
<name>A0ABS8RXK8_DATST</name>
<dbReference type="Proteomes" id="UP000823775">
    <property type="component" value="Unassembled WGS sequence"/>
</dbReference>